<evidence type="ECO:0000256" key="2">
    <source>
        <dbReference type="ARBA" id="ARBA00022676"/>
    </source>
</evidence>
<evidence type="ECO:0000256" key="3">
    <source>
        <dbReference type="ARBA" id="ARBA00022679"/>
    </source>
</evidence>
<evidence type="ECO:0000256" key="6">
    <source>
        <dbReference type="SAM" id="MobiDB-lite"/>
    </source>
</evidence>
<dbReference type="eggNOG" id="ENOG502RRRZ">
    <property type="taxonomic scope" value="Eukaryota"/>
</dbReference>
<dbReference type="InterPro" id="IPR044174">
    <property type="entry name" value="BC10-like"/>
</dbReference>
<keyword evidence="7" id="KW-1133">Transmembrane helix</keyword>
<dbReference type="STRING" id="40149.A0A0E0BWK6"/>
<keyword evidence="9" id="KW-1185">Reference proteome</keyword>
<dbReference type="AlphaFoldDB" id="A0A0E0BWK6"/>
<dbReference type="GO" id="GO:0016757">
    <property type="term" value="F:glycosyltransferase activity"/>
    <property type="evidence" value="ECO:0007669"/>
    <property type="project" value="UniProtKB-KW"/>
</dbReference>
<name>A0A0E0BWK6_9ORYZ</name>
<accession>A0A0E0BWK6</accession>
<evidence type="ECO:0000256" key="5">
    <source>
        <dbReference type="ARBA" id="ARBA00023180"/>
    </source>
</evidence>
<evidence type="ECO:0000313" key="8">
    <source>
        <dbReference type="EnsemblPlants" id="OMERI01G01640.1"/>
    </source>
</evidence>
<reference evidence="8" key="2">
    <citation type="submission" date="2018-05" db="EMBL/GenBank/DDBJ databases">
        <title>OmerRS3 (Oryza meridionalis Reference Sequence Version 3).</title>
        <authorList>
            <person name="Zhang J."/>
            <person name="Kudrna D."/>
            <person name="Lee S."/>
            <person name="Talag J."/>
            <person name="Welchert J."/>
            <person name="Wing R.A."/>
        </authorList>
    </citation>
    <scope>NUCLEOTIDE SEQUENCE [LARGE SCALE GENOMIC DNA]</scope>
    <source>
        <strain evidence="8">cv. OR44</strain>
    </source>
</reference>
<dbReference type="InterPro" id="IPR003406">
    <property type="entry name" value="Glyco_trans_14"/>
</dbReference>
<dbReference type="Proteomes" id="UP000008021">
    <property type="component" value="Chromosome 1"/>
</dbReference>
<dbReference type="Gramene" id="OMERI01G01640.1">
    <property type="protein sequence ID" value="OMERI01G01640.1"/>
    <property type="gene ID" value="OMERI01G01640"/>
</dbReference>
<feature type="compositionally biased region" description="Pro residues" evidence="6">
    <location>
        <begin position="492"/>
        <end position="511"/>
    </location>
</feature>
<proteinExistence type="predicted"/>
<keyword evidence="5" id="KW-0325">Glycoprotein</keyword>
<keyword evidence="3" id="KW-0808">Transferase</keyword>
<evidence type="ECO:0000313" key="9">
    <source>
        <dbReference type="Proteomes" id="UP000008021"/>
    </source>
</evidence>
<feature type="compositionally biased region" description="Pro residues" evidence="6">
    <location>
        <begin position="474"/>
        <end position="485"/>
    </location>
</feature>
<dbReference type="HOGENOM" id="CLU_017944_0_0_1"/>
<keyword evidence="2" id="KW-0328">Glycosyltransferase</keyword>
<organism evidence="8">
    <name type="scientific">Oryza meridionalis</name>
    <dbReference type="NCBI Taxonomy" id="40149"/>
    <lineage>
        <taxon>Eukaryota</taxon>
        <taxon>Viridiplantae</taxon>
        <taxon>Streptophyta</taxon>
        <taxon>Embryophyta</taxon>
        <taxon>Tracheophyta</taxon>
        <taxon>Spermatophyta</taxon>
        <taxon>Magnoliopsida</taxon>
        <taxon>Liliopsida</taxon>
        <taxon>Poales</taxon>
        <taxon>Poaceae</taxon>
        <taxon>BOP clade</taxon>
        <taxon>Oryzoideae</taxon>
        <taxon>Oryzeae</taxon>
        <taxon>Oryzinae</taxon>
        <taxon>Oryza</taxon>
    </lineage>
</organism>
<feature type="compositionally biased region" description="Pro residues" evidence="6">
    <location>
        <begin position="66"/>
        <end position="99"/>
    </location>
</feature>
<feature type="region of interest" description="Disordered" evidence="6">
    <location>
        <begin position="474"/>
        <end position="511"/>
    </location>
</feature>
<protein>
    <submittedName>
        <fullName evidence="8">Uncharacterized protein</fullName>
    </submittedName>
</protein>
<dbReference type="GO" id="GO:0016020">
    <property type="term" value="C:membrane"/>
    <property type="evidence" value="ECO:0007669"/>
    <property type="project" value="UniProtKB-SubCell"/>
</dbReference>
<keyword evidence="7" id="KW-0812">Transmembrane</keyword>
<evidence type="ECO:0000256" key="4">
    <source>
        <dbReference type="ARBA" id="ARBA00023136"/>
    </source>
</evidence>
<dbReference type="EnsemblPlants" id="OMERI01G01640.1">
    <property type="protein sequence ID" value="OMERI01G01640.1"/>
    <property type="gene ID" value="OMERI01G01640"/>
</dbReference>
<reference evidence="8" key="1">
    <citation type="submission" date="2015-04" db="UniProtKB">
        <authorList>
            <consortium name="EnsemblPlants"/>
        </authorList>
    </citation>
    <scope>IDENTIFICATION</scope>
</reference>
<evidence type="ECO:0000256" key="1">
    <source>
        <dbReference type="ARBA" id="ARBA00004606"/>
    </source>
</evidence>
<evidence type="ECO:0000256" key="7">
    <source>
        <dbReference type="SAM" id="Phobius"/>
    </source>
</evidence>
<sequence length="826" mass="91985">MNSTNKPMAASSHSGSRLLKAVLFLLIFSLGFIMGMISMANFPNFYESPLLSPMLLSVSSLAPSSTPMPTPTAPSPSPETPCVWPPSPPSHTDPSAPPERPAAPMGLAAFLAPTGVVHTMTDEELLWRASMAPKVSRTPYSRVPKVAFLFLVRNQLPLRPLWEKFFAGHNQSLYSIYVHSYPPFAASLPTDSVFYGRMIPSQKTTWGDSNLVEAERRLLANALLDMSNERFALLSESCIPIFDFPTVHAHLTGSNDSFVDCFDNNGAMARYRQDVFAPHNITQAQWRKGSQWFEMDRALAVEVVSDEAYFPAFRGCRHCVIDEHYIPTLVSLLRWRRNANRTLTYMEWRPRSPHPRSHGARDVTEELLRKMRSGAANCTYNGAPSDICFVFARKFTPDTLGPLLDLAPKHPSIATNNMNKSMAASHSVSSLLKAVPMLLLFSLGFILGMISIANFPKFYESPLLSPMLHSLVPSSPPMPPPPPSQSPETPCVWPPPLPSSTPTPAPSPPPPTGLTVFLAPSGVTHNMTDEELLWRASMAPRVSRAPYSRVPKVAFLFLVRAKLPLRLLWEKFFAGHGKELYSIYVHSDPPFAASLPTDSVFYGRMIPSQRTTWGDANLVEAERRLLANALLDLSNERFALLSESCIPIFDFPTVYAHLTGSNDSFVDCFDNAGARARYRPALFAPHNITAAQWRKGSQFFEMDRALAVEVVSDDRYFPAFRDSCAGRRGCLIDEHYIPTLVSLLRWRRNANRTLTYTEWQPRRPHPRSHGARDVTEELFGKMRGGAGNYCTYNGKASDICFVFARKFSPDALAPLLELAPKIMGFG</sequence>
<feature type="region of interest" description="Disordered" evidence="6">
    <location>
        <begin position="63"/>
        <end position="99"/>
    </location>
</feature>
<feature type="transmembrane region" description="Helical" evidence="7">
    <location>
        <begin position="21"/>
        <end position="42"/>
    </location>
</feature>
<keyword evidence="4 7" id="KW-0472">Membrane</keyword>
<dbReference type="PANTHER" id="PTHR31042:SF148">
    <property type="entry name" value="EXPRESSED PROTEIN"/>
    <property type="match status" value="1"/>
</dbReference>
<comment type="subcellular location">
    <subcellularLocation>
        <location evidence="1">Membrane</location>
        <topology evidence="1">Single-pass type II membrane protein</topology>
    </subcellularLocation>
</comment>
<dbReference type="Pfam" id="PF02485">
    <property type="entry name" value="Branch"/>
    <property type="match status" value="2"/>
</dbReference>
<dbReference type="PANTHER" id="PTHR31042">
    <property type="entry name" value="CORE-2/I-BRANCHING BETA-1,6-N-ACETYLGLUCOSAMINYLTRANSFERASE FAMILY PROTEIN-RELATED"/>
    <property type="match status" value="1"/>
</dbReference>